<reference evidence="2" key="1">
    <citation type="submission" date="2020-06" db="EMBL/GenBank/DDBJ databases">
        <authorList>
            <consortium name="Plant Systems Biology data submission"/>
        </authorList>
    </citation>
    <scope>NUCLEOTIDE SEQUENCE</scope>
    <source>
        <strain evidence="2">D6</strain>
    </source>
</reference>
<keyword evidence="3" id="KW-1185">Reference proteome</keyword>
<evidence type="ECO:0000313" key="3">
    <source>
        <dbReference type="Proteomes" id="UP001153069"/>
    </source>
</evidence>
<proteinExistence type="predicted"/>
<gene>
    <name evidence="2" type="ORF">SEMRO_1344_G264720.1</name>
</gene>
<dbReference type="AlphaFoldDB" id="A0A9N8EK80"/>
<name>A0A9N8EK80_9STRA</name>
<organism evidence="2 3">
    <name type="scientific">Seminavis robusta</name>
    <dbReference type="NCBI Taxonomy" id="568900"/>
    <lineage>
        <taxon>Eukaryota</taxon>
        <taxon>Sar</taxon>
        <taxon>Stramenopiles</taxon>
        <taxon>Ochrophyta</taxon>
        <taxon>Bacillariophyta</taxon>
        <taxon>Bacillariophyceae</taxon>
        <taxon>Bacillariophycidae</taxon>
        <taxon>Naviculales</taxon>
        <taxon>Naviculaceae</taxon>
        <taxon>Seminavis</taxon>
    </lineage>
</organism>
<dbReference type="Proteomes" id="UP001153069">
    <property type="component" value="Unassembled WGS sequence"/>
</dbReference>
<feature type="region of interest" description="Disordered" evidence="1">
    <location>
        <begin position="127"/>
        <end position="147"/>
    </location>
</feature>
<protein>
    <submittedName>
        <fullName evidence="2">Uncharacterized protein</fullName>
    </submittedName>
</protein>
<evidence type="ECO:0000313" key="2">
    <source>
        <dbReference type="EMBL" id="CAB9522816.1"/>
    </source>
</evidence>
<sequence length="172" mass="19406">MMMPKLVRFGETSKRCVPSLGLTRAERKALWFSKSEVKAFRQEASLEESNNNSGYYGSHQQEQRRRYISYVLQMQAANRHNGMEDSTGLAALAVAHSKSAVEKARFRAVKGAADVQKTHDATATTITRQAQQQQQHVPEEDTDDLKPTRCQSRRTRVAINAPRRNRTAANMA</sequence>
<accession>A0A9N8EK80</accession>
<dbReference type="EMBL" id="CAICTM010001342">
    <property type="protein sequence ID" value="CAB9522816.1"/>
    <property type="molecule type" value="Genomic_DNA"/>
</dbReference>
<comment type="caution">
    <text evidence="2">The sequence shown here is derived from an EMBL/GenBank/DDBJ whole genome shotgun (WGS) entry which is preliminary data.</text>
</comment>
<evidence type="ECO:0000256" key="1">
    <source>
        <dbReference type="SAM" id="MobiDB-lite"/>
    </source>
</evidence>